<gene>
    <name evidence="1" type="ordered locus">MA_3763</name>
</gene>
<sequence>MNEQVMNELLNNDLDFIAFVISPFHALGVDAFAYDLFTKYNRKLNGLIVVYPHSKNGILVDETHFICTNFSDVKLIYAQNSEKLSCFQQFRTAIKLIKGSEIILRDKCNLGKNIYIISVMNITYTILEAFENESIAKKYSPQFILIDEGIGTYFSKDFWTLTSKYDQENVEKKRLTDVVSDSFQLMFFHALNAVFEKKLKVGDRCLFSHNSNCLIQNRSVIESYQNVLSLNKYTSPEMEQILSNNNWAIIATQPFVEYNQVDINDYIECINETITFLRQKGIICIIKPHPREDIFKYDMIISENENTILLDKSISLEKILYLHPNLVVGFTSTALVTAKIFYNVFSVSIIDKLMKKTKDPLLDVSRTEFKNLFGNIVCFKTLEEITIDIHVSPVK</sequence>
<dbReference type="Pfam" id="PF07388">
    <property type="entry name" value="A-2_8-polyST"/>
    <property type="match status" value="1"/>
</dbReference>
<dbReference type="InParanoid" id="Q8TJL9"/>
<dbReference type="EnsemblBacteria" id="AAM07116">
    <property type="protein sequence ID" value="AAM07116"/>
    <property type="gene ID" value="MA_3763"/>
</dbReference>
<dbReference type="KEGG" id="mac:MA_3763"/>
<name>Q8TJL9_METAC</name>
<proteinExistence type="predicted"/>
<reference evidence="1 2" key="1">
    <citation type="journal article" date="2002" name="Genome Res.">
        <title>The genome of Methanosarcina acetivorans reveals extensive metabolic and physiological diversity.</title>
        <authorList>
            <person name="Galagan J.E."/>
            <person name="Nusbaum C."/>
            <person name="Roy A."/>
            <person name="Endrizzi M.G."/>
            <person name="Macdonald P."/>
            <person name="FitzHugh W."/>
            <person name="Calvo S."/>
            <person name="Engels R."/>
            <person name="Smirnov S."/>
            <person name="Atnoor D."/>
            <person name="Brown A."/>
            <person name="Allen N."/>
            <person name="Naylor J."/>
            <person name="Stange-Thomann N."/>
            <person name="DeArellano K."/>
            <person name="Johnson R."/>
            <person name="Linton L."/>
            <person name="McEwan P."/>
            <person name="McKernan K."/>
            <person name="Talamas J."/>
            <person name="Tirrell A."/>
            <person name="Ye W."/>
            <person name="Zimmer A."/>
            <person name="Barber R.D."/>
            <person name="Cann I."/>
            <person name="Graham D.E."/>
            <person name="Grahame D.A."/>
            <person name="Guss A."/>
            <person name="Hedderich R."/>
            <person name="Ingram-Smith C."/>
            <person name="Kuettner C.H."/>
            <person name="Krzycki J.A."/>
            <person name="Leigh J.A."/>
            <person name="Li W."/>
            <person name="Liu J."/>
            <person name="Mukhopadhyay B."/>
            <person name="Reeve J.N."/>
            <person name="Smith K."/>
            <person name="Springer T.A."/>
            <person name="Umayam L.A."/>
            <person name="White O."/>
            <person name="White R.H."/>
            <person name="de Macario E.C."/>
            <person name="Ferry J.G."/>
            <person name="Jarrell K.F."/>
            <person name="Jing H."/>
            <person name="Macario A.J.L."/>
            <person name="Paulsen I."/>
            <person name="Pritchett M."/>
            <person name="Sowers K.R."/>
            <person name="Swanson R.V."/>
            <person name="Zinder S.H."/>
            <person name="Lander E."/>
            <person name="Metcalf W.W."/>
            <person name="Birren B."/>
        </authorList>
    </citation>
    <scope>NUCLEOTIDE SEQUENCE [LARGE SCALE GENOMIC DNA]</scope>
    <source>
        <strain evidence="2">ATCC 35395 / DSM 2834 / JCM 12185 / C2A</strain>
    </source>
</reference>
<dbReference type="EMBL" id="AE010299">
    <property type="protein sequence ID" value="AAM07116.1"/>
    <property type="molecule type" value="Genomic_DNA"/>
</dbReference>
<dbReference type="InterPro" id="IPR010866">
    <property type="entry name" value="A-2_8-polyST"/>
</dbReference>
<organism evidence="1 2">
    <name type="scientific">Methanosarcina acetivorans (strain ATCC 35395 / DSM 2834 / JCM 12185 / C2A)</name>
    <dbReference type="NCBI Taxonomy" id="188937"/>
    <lineage>
        <taxon>Archaea</taxon>
        <taxon>Methanobacteriati</taxon>
        <taxon>Methanobacteriota</taxon>
        <taxon>Stenosarchaea group</taxon>
        <taxon>Methanomicrobia</taxon>
        <taxon>Methanosarcinales</taxon>
        <taxon>Methanosarcinaceae</taxon>
        <taxon>Methanosarcina</taxon>
    </lineage>
</organism>
<protein>
    <submittedName>
        <fullName evidence="1">Uncharacterized protein</fullName>
    </submittedName>
</protein>
<dbReference type="Proteomes" id="UP000002487">
    <property type="component" value="Chromosome"/>
</dbReference>
<evidence type="ECO:0000313" key="2">
    <source>
        <dbReference type="Proteomes" id="UP000002487"/>
    </source>
</evidence>
<dbReference type="RefSeq" id="WP_011023665.1">
    <property type="nucleotide sequence ID" value="NC_003552.1"/>
</dbReference>
<accession>Q8TJL9</accession>
<dbReference type="AlphaFoldDB" id="Q8TJL9"/>
<dbReference type="HOGENOM" id="CLU_666690_0_0_2"/>
<evidence type="ECO:0000313" key="1">
    <source>
        <dbReference type="EMBL" id="AAM07116.1"/>
    </source>
</evidence>
<dbReference type="Gene3D" id="3.40.50.11110">
    <property type="entry name" value="Sialyltransferase, C-terminal GT-B Rossman nucleotide-binding domain"/>
    <property type="match status" value="1"/>
</dbReference>
<dbReference type="GeneID" id="1475657"/>
<dbReference type="OrthoDB" id="359442at2157"/>
<keyword evidence="2" id="KW-1185">Reference proteome</keyword>